<sequence>MYKPSSPHLKPPLPLREASESVKSGKPPYFESHHFLENLFADVRLCVLGAKAEAVPVVTPAGNKLVETVQRLHSKLHDSTDLGLFENFSLNDFLDRVLNSRLNSDEATNNQNRYDAFLMNEALPGEEAASFCERQTFKKQFEQANRFWLSQLAKLHIAALVKVKRWPERKVQTEGTKSFEEEYTPYFLPCDKPREFFQYALRCIVSPACVNGNSQSDDAAGTQSRGSNTSRGDAMTILQRINATGIPFHGSNTPRGGAMTLLQRSNTTRTPSRDSNTPRGAPMTILQRSNTTRTPSRDSNTPRGGGVTILRRSDTTGNPFRGRNTPRGGAVTILQRVNAAGTPARGSNAPRGGAVTILQRSSTSRTTSCSSITPRGGATPVPLPSDADVAHLFVEEDFQLYDDDDQRTIRGVNIDS</sequence>
<proteinExistence type="predicted"/>
<feature type="region of interest" description="Disordered" evidence="1">
    <location>
        <begin position="361"/>
        <end position="382"/>
    </location>
</feature>
<feature type="compositionally biased region" description="Low complexity" evidence="1">
    <location>
        <begin position="361"/>
        <end position="373"/>
    </location>
</feature>
<dbReference type="VEuPathDB" id="FungiDB:ACJ73_05180"/>
<name>A0A1J9Q4I9_9EURO</name>
<reference evidence="2 3" key="1">
    <citation type="submission" date="2015-08" db="EMBL/GenBank/DDBJ databases">
        <title>Emmonsia species relationships and genome sequence.</title>
        <authorList>
            <person name="Cuomo C.A."/>
            <person name="Schwartz I.S."/>
            <person name="Kenyon C."/>
            <person name="De Hoog G.S."/>
            <person name="Govender N.P."/>
            <person name="Botha A."/>
            <person name="Moreno L."/>
            <person name="De Vries M."/>
            <person name="Munoz J.F."/>
            <person name="Stielow J.B."/>
        </authorList>
    </citation>
    <scope>NUCLEOTIDE SEQUENCE [LARGE SCALE GENOMIC DNA]</scope>
    <source>
        <strain evidence="2 3">EI222</strain>
    </source>
</reference>
<keyword evidence="3" id="KW-1185">Reference proteome</keyword>
<dbReference type="Proteomes" id="UP000242791">
    <property type="component" value="Unassembled WGS sequence"/>
</dbReference>
<evidence type="ECO:0000313" key="2">
    <source>
        <dbReference type="EMBL" id="OJD23465.1"/>
    </source>
</evidence>
<evidence type="ECO:0000256" key="1">
    <source>
        <dbReference type="SAM" id="MobiDB-lite"/>
    </source>
</evidence>
<gene>
    <name evidence="2" type="ORF">ACJ73_05180</name>
</gene>
<feature type="region of interest" description="Disordered" evidence="1">
    <location>
        <begin position="1"/>
        <end position="23"/>
    </location>
</feature>
<feature type="compositionally biased region" description="Polar residues" evidence="1">
    <location>
        <begin position="264"/>
        <end position="278"/>
    </location>
</feature>
<evidence type="ECO:0000313" key="3">
    <source>
        <dbReference type="Proteomes" id="UP000242791"/>
    </source>
</evidence>
<protein>
    <submittedName>
        <fullName evidence="2">Uncharacterized protein</fullName>
    </submittedName>
</protein>
<dbReference type="EMBL" id="LGTZ01000786">
    <property type="protein sequence ID" value="OJD23465.1"/>
    <property type="molecule type" value="Genomic_DNA"/>
</dbReference>
<dbReference type="AlphaFoldDB" id="A0A1J9Q4I9"/>
<feature type="region of interest" description="Disordered" evidence="1">
    <location>
        <begin position="264"/>
        <end position="327"/>
    </location>
</feature>
<feature type="compositionally biased region" description="Polar residues" evidence="1">
    <location>
        <begin position="212"/>
        <end position="231"/>
    </location>
</feature>
<organism evidence="2 3">
    <name type="scientific">Blastomyces percursus</name>
    <dbReference type="NCBI Taxonomy" id="1658174"/>
    <lineage>
        <taxon>Eukaryota</taxon>
        <taxon>Fungi</taxon>
        <taxon>Dikarya</taxon>
        <taxon>Ascomycota</taxon>
        <taxon>Pezizomycotina</taxon>
        <taxon>Eurotiomycetes</taxon>
        <taxon>Eurotiomycetidae</taxon>
        <taxon>Onygenales</taxon>
        <taxon>Ajellomycetaceae</taxon>
        <taxon>Blastomyces</taxon>
    </lineage>
</organism>
<dbReference type="OrthoDB" id="4188598at2759"/>
<feature type="compositionally biased region" description="Polar residues" evidence="1">
    <location>
        <begin position="286"/>
        <end position="302"/>
    </location>
</feature>
<accession>A0A1J9Q4I9</accession>
<dbReference type="STRING" id="1658174.A0A1J9Q4I9"/>
<feature type="region of interest" description="Disordered" evidence="1">
    <location>
        <begin position="212"/>
        <end position="232"/>
    </location>
</feature>
<comment type="caution">
    <text evidence="2">The sequence shown here is derived from an EMBL/GenBank/DDBJ whole genome shotgun (WGS) entry which is preliminary data.</text>
</comment>